<gene>
    <name evidence="1" type="ORF">MRB53_033162</name>
</gene>
<dbReference type="Proteomes" id="UP001234297">
    <property type="component" value="Chromosome 11"/>
</dbReference>
<keyword evidence="2" id="KW-1185">Reference proteome</keyword>
<accession>A0ACC2KUY7</accession>
<name>A0ACC2KUY7_PERAE</name>
<reference evidence="1 2" key="1">
    <citation type="journal article" date="2022" name="Hortic Res">
        <title>A haplotype resolved chromosomal level avocado genome allows analysis of novel avocado genes.</title>
        <authorList>
            <person name="Nath O."/>
            <person name="Fletcher S.J."/>
            <person name="Hayward A."/>
            <person name="Shaw L.M."/>
            <person name="Masouleh A.K."/>
            <person name="Furtado A."/>
            <person name="Henry R.J."/>
            <person name="Mitter N."/>
        </authorList>
    </citation>
    <scope>NUCLEOTIDE SEQUENCE [LARGE SCALE GENOMIC DNA]</scope>
    <source>
        <strain evidence="2">cv. Hass</strain>
    </source>
</reference>
<evidence type="ECO:0000313" key="2">
    <source>
        <dbReference type="Proteomes" id="UP001234297"/>
    </source>
</evidence>
<comment type="caution">
    <text evidence="1">The sequence shown here is derived from an EMBL/GenBank/DDBJ whole genome shotgun (WGS) entry which is preliminary data.</text>
</comment>
<sequence length="582" mass="64424">MNISVSRELFCRELKERDGEMEQWRAKTGGFEEMTHEGGEEEGVMEGKEEEAAPAHHPPAPPSELFNISTTIDPSYIISLIRKLLPHGTNSSVHGSEHCMEQHKDSNSDHGVPNRGGDGSGSMETLGELDRFSGDREFSVDGHGEKVNHELLEVGNCENDYGVDEMADHGCGFSCDDLENHGVSTKGDQWEESGCILWDLSANEGHAEFMVENLLLEVLLANLNASESVRVKEICLGIIGNLACHEVPRNAITSNKGLIQTVTDQLFLDDSVCLSETCWLLTSVLPGSGSVNWGVALVPEHILCRIIWITENTLNTQLLIKCLELLLAILDNQDVVQILLPPLMKLDLPIVLRNLLACEMGSFTVGREPERCSALEMILCVIESLSTIDNYSRVICSDDELLRLVCSVVKLPDKVEVASSCITAVVLIANILTDEPTFVTYVSQDLSFLQGLLDVLPFVSDDSQARGALWSVLARVLVQVEVDLMSQSSLQQYGSVLIDKSELIEEDLDSHKLEDSTDDDGISNTSRKQSDSMVTSLCRILDILQRWVIRSDASDREIMEDNDGDHGARVHRLLHYCRKHIM</sequence>
<evidence type="ECO:0000313" key="1">
    <source>
        <dbReference type="EMBL" id="KAJ8624632.1"/>
    </source>
</evidence>
<organism evidence="1 2">
    <name type="scientific">Persea americana</name>
    <name type="common">Avocado</name>
    <dbReference type="NCBI Taxonomy" id="3435"/>
    <lineage>
        <taxon>Eukaryota</taxon>
        <taxon>Viridiplantae</taxon>
        <taxon>Streptophyta</taxon>
        <taxon>Embryophyta</taxon>
        <taxon>Tracheophyta</taxon>
        <taxon>Spermatophyta</taxon>
        <taxon>Magnoliopsida</taxon>
        <taxon>Magnoliidae</taxon>
        <taxon>Laurales</taxon>
        <taxon>Lauraceae</taxon>
        <taxon>Persea</taxon>
    </lineage>
</organism>
<proteinExistence type="predicted"/>
<dbReference type="EMBL" id="CM056819">
    <property type="protein sequence ID" value="KAJ8624632.1"/>
    <property type="molecule type" value="Genomic_DNA"/>
</dbReference>
<protein>
    <submittedName>
        <fullName evidence="1">Uncharacterized protein</fullName>
    </submittedName>
</protein>